<keyword evidence="4 8" id="KW-0418">Kinase</keyword>
<dbReference type="Proteomes" id="UP001374803">
    <property type="component" value="Chromosome"/>
</dbReference>
<dbReference type="Gene3D" id="3.30.200.20">
    <property type="entry name" value="Phosphorylase Kinase, domain 1"/>
    <property type="match status" value="1"/>
</dbReference>
<feature type="domain" description="Protein kinase" evidence="7">
    <location>
        <begin position="16"/>
        <end position="277"/>
    </location>
</feature>
<dbReference type="EMBL" id="CP089983">
    <property type="protein sequence ID" value="WXB07979.1"/>
    <property type="molecule type" value="Genomic_DNA"/>
</dbReference>
<dbReference type="EC" id="2.7.11.1" evidence="1"/>
<keyword evidence="9" id="KW-1185">Reference proteome</keyword>
<evidence type="ECO:0000256" key="5">
    <source>
        <dbReference type="ARBA" id="ARBA00022840"/>
    </source>
</evidence>
<name>A0ABZ2LEJ4_9BACT</name>
<gene>
    <name evidence="8" type="ORF">LVJ94_12145</name>
</gene>
<dbReference type="PANTHER" id="PTHR43671">
    <property type="entry name" value="SERINE/THREONINE-PROTEIN KINASE NEK"/>
    <property type="match status" value="1"/>
</dbReference>
<evidence type="ECO:0000313" key="8">
    <source>
        <dbReference type="EMBL" id="WXB07979.1"/>
    </source>
</evidence>
<feature type="compositionally biased region" description="Low complexity" evidence="6">
    <location>
        <begin position="411"/>
        <end position="437"/>
    </location>
</feature>
<feature type="compositionally biased region" description="Basic and acidic residues" evidence="6">
    <location>
        <begin position="308"/>
        <end position="318"/>
    </location>
</feature>
<keyword evidence="5" id="KW-0067">ATP-binding</keyword>
<dbReference type="SUPFAM" id="SSF56112">
    <property type="entry name" value="Protein kinase-like (PK-like)"/>
    <property type="match status" value="1"/>
</dbReference>
<dbReference type="Gene3D" id="1.10.510.10">
    <property type="entry name" value="Transferase(Phosphotransferase) domain 1"/>
    <property type="match status" value="1"/>
</dbReference>
<keyword evidence="3" id="KW-0547">Nucleotide-binding</keyword>
<dbReference type="InterPro" id="IPR050660">
    <property type="entry name" value="NEK_Ser/Thr_kinase"/>
</dbReference>
<dbReference type="PROSITE" id="PS50011">
    <property type="entry name" value="PROTEIN_KINASE_DOM"/>
    <property type="match status" value="1"/>
</dbReference>
<feature type="region of interest" description="Disordered" evidence="6">
    <location>
        <begin position="397"/>
        <end position="469"/>
    </location>
</feature>
<accession>A0ABZ2LEJ4</accession>
<dbReference type="Pfam" id="PF00069">
    <property type="entry name" value="Pkinase"/>
    <property type="match status" value="1"/>
</dbReference>
<evidence type="ECO:0000256" key="2">
    <source>
        <dbReference type="ARBA" id="ARBA00022679"/>
    </source>
</evidence>
<protein>
    <recommendedName>
        <fullName evidence="1">non-specific serine/threonine protein kinase</fullName>
        <ecNumber evidence="1">2.7.11.1</ecNumber>
    </recommendedName>
</protein>
<feature type="compositionally biased region" description="Low complexity" evidence="6">
    <location>
        <begin position="327"/>
        <end position="343"/>
    </location>
</feature>
<evidence type="ECO:0000259" key="7">
    <source>
        <dbReference type="PROSITE" id="PS50011"/>
    </source>
</evidence>
<dbReference type="RefSeq" id="WP_394837650.1">
    <property type="nucleotide sequence ID" value="NZ_CP089929.1"/>
</dbReference>
<evidence type="ECO:0000313" key="9">
    <source>
        <dbReference type="Proteomes" id="UP001374803"/>
    </source>
</evidence>
<evidence type="ECO:0000256" key="1">
    <source>
        <dbReference type="ARBA" id="ARBA00012513"/>
    </source>
</evidence>
<proteinExistence type="predicted"/>
<dbReference type="PANTHER" id="PTHR43671:SF13">
    <property type="entry name" value="SERINE_THREONINE-PROTEIN KINASE NEK2"/>
    <property type="match status" value="1"/>
</dbReference>
<keyword evidence="2" id="KW-0808">Transferase</keyword>
<sequence length="469" mass="48642">MVEAAFTRGAILGRKYTLGDIIGEGPTGAIFAAEERFRAQRVAIKVARLPASIRTRQFMRDTEAAQAVRSENVIFVYDVGVEDDTPYVVTEWLEGKNLAELAAEYGPFPVGEALGYVLQACNGLQELHTAHVVHRNIKPSNLFLTKAADGGPLVKILDVGLSSTELALEGEHDGALLDALKFASPERLAARPRGGLDARTDVWSLAVTLYVLVAGKFPFDGATATEVREAIAHGAFQKLSELVPETPRELDEVIERALVADLDGRTASIADFAHTLAPFAMPPSVSVEAASPPVVEPPASSASLPDPGEDRTVARTEEAPPAEESARPATEAEASSEPESRAPSVPPDRTAPGATTAVPPPAASSPRATSSTPRRSMLLAAAAVVLLVGFVARLGRSPAATEPAPPPSAPAEPASAQAPETIAPSAPETTAASASATDVHDAGGAAAPAALAPSAPASSVPAPRRSRHR</sequence>
<organism evidence="8 9">
    <name type="scientific">Pendulispora rubella</name>
    <dbReference type="NCBI Taxonomy" id="2741070"/>
    <lineage>
        <taxon>Bacteria</taxon>
        <taxon>Pseudomonadati</taxon>
        <taxon>Myxococcota</taxon>
        <taxon>Myxococcia</taxon>
        <taxon>Myxococcales</taxon>
        <taxon>Sorangiineae</taxon>
        <taxon>Pendulisporaceae</taxon>
        <taxon>Pendulispora</taxon>
    </lineage>
</organism>
<evidence type="ECO:0000256" key="4">
    <source>
        <dbReference type="ARBA" id="ARBA00022777"/>
    </source>
</evidence>
<feature type="region of interest" description="Disordered" evidence="6">
    <location>
        <begin position="288"/>
        <end position="372"/>
    </location>
</feature>
<dbReference type="CDD" id="cd14014">
    <property type="entry name" value="STKc_PknB_like"/>
    <property type="match status" value="1"/>
</dbReference>
<evidence type="ECO:0000256" key="3">
    <source>
        <dbReference type="ARBA" id="ARBA00022741"/>
    </source>
</evidence>
<reference evidence="8" key="1">
    <citation type="submission" date="2021-12" db="EMBL/GenBank/DDBJ databases">
        <title>Discovery of the Pendulisporaceae a myxobacterial family with distinct sporulation behavior and unique specialized metabolism.</title>
        <authorList>
            <person name="Garcia R."/>
            <person name="Popoff A."/>
            <person name="Bader C.D."/>
            <person name="Loehr J."/>
            <person name="Walesch S."/>
            <person name="Walt C."/>
            <person name="Boldt J."/>
            <person name="Bunk B."/>
            <person name="Haeckl F.J.F.P.J."/>
            <person name="Gunesch A.P."/>
            <person name="Birkelbach J."/>
            <person name="Nuebel U."/>
            <person name="Pietschmann T."/>
            <person name="Bach T."/>
            <person name="Mueller R."/>
        </authorList>
    </citation>
    <scope>NUCLEOTIDE SEQUENCE</scope>
    <source>
        <strain evidence="8">MSr11367</strain>
    </source>
</reference>
<evidence type="ECO:0000256" key="6">
    <source>
        <dbReference type="SAM" id="MobiDB-lite"/>
    </source>
</evidence>
<dbReference type="InterPro" id="IPR000719">
    <property type="entry name" value="Prot_kinase_dom"/>
</dbReference>
<feature type="compositionally biased region" description="Low complexity" evidence="6">
    <location>
        <begin position="288"/>
        <end position="303"/>
    </location>
</feature>
<dbReference type="InterPro" id="IPR011009">
    <property type="entry name" value="Kinase-like_dom_sf"/>
</dbReference>
<feature type="compositionally biased region" description="Low complexity" evidence="6">
    <location>
        <begin position="445"/>
        <end position="463"/>
    </location>
</feature>
<dbReference type="GO" id="GO:0016301">
    <property type="term" value="F:kinase activity"/>
    <property type="evidence" value="ECO:0007669"/>
    <property type="project" value="UniProtKB-KW"/>
</dbReference>